<name>A0A6P2D3R5_9BACT</name>
<proteinExistence type="predicted"/>
<accession>A0A6P2D3R5</accession>
<dbReference type="Proteomes" id="UP000464178">
    <property type="component" value="Chromosome"/>
</dbReference>
<sequence>MTENELQKLTTEHVGRTRITRSPRHCSSGASTPRSTVNRSAGADLSPSRTTTSRAELTLAPCGSRSRAWLQLSPNWTSRDCPKRAP</sequence>
<gene>
    <name evidence="2" type="ORF">SOIL9_26490</name>
</gene>
<evidence type="ECO:0000256" key="1">
    <source>
        <dbReference type="SAM" id="MobiDB-lite"/>
    </source>
</evidence>
<organism evidence="2 3">
    <name type="scientific">Gemmata massiliana</name>
    <dbReference type="NCBI Taxonomy" id="1210884"/>
    <lineage>
        <taxon>Bacteria</taxon>
        <taxon>Pseudomonadati</taxon>
        <taxon>Planctomycetota</taxon>
        <taxon>Planctomycetia</taxon>
        <taxon>Gemmatales</taxon>
        <taxon>Gemmataceae</taxon>
        <taxon>Gemmata</taxon>
    </lineage>
</organism>
<feature type="compositionally biased region" description="Polar residues" evidence="1">
    <location>
        <begin position="28"/>
        <end position="39"/>
    </location>
</feature>
<evidence type="ECO:0000313" key="3">
    <source>
        <dbReference type="Proteomes" id="UP000464178"/>
    </source>
</evidence>
<reference evidence="2 3" key="1">
    <citation type="submission" date="2019-05" db="EMBL/GenBank/DDBJ databases">
        <authorList>
            <consortium name="Science for Life Laboratories"/>
        </authorList>
    </citation>
    <scope>NUCLEOTIDE SEQUENCE [LARGE SCALE GENOMIC DNA]</scope>
    <source>
        <strain evidence="2">Soil9</strain>
    </source>
</reference>
<dbReference type="KEGG" id="gms:SOIL9_26490"/>
<dbReference type="AlphaFoldDB" id="A0A6P2D3R5"/>
<protein>
    <submittedName>
        <fullName evidence="2">Uncharacterized protein</fullName>
    </submittedName>
</protein>
<dbReference type="EMBL" id="LR593886">
    <property type="protein sequence ID" value="VTR95065.1"/>
    <property type="molecule type" value="Genomic_DNA"/>
</dbReference>
<evidence type="ECO:0000313" key="2">
    <source>
        <dbReference type="EMBL" id="VTR95065.1"/>
    </source>
</evidence>
<feature type="region of interest" description="Disordered" evidence="1">
    <location>
        <begin position="1"/>
        <end position="59"/>
    </location>
</feature>
<keyword evidence="3" id="KW-1185">Reference proteome</keyword>